<dbReference type="Proteomes" id="UP000241618">
    <property type="component" value="Unassembled WGS sequence"/>
</dbReference>
<evidence type="ECO:0000313" key="2">
    <source>
        <dbReference type="EMBL" id="PSU52677.1"/>
    </source>
</evidence>
<name>A0A2T3JU02_PHOPO</name>
<dbReference type="RefSeq" id="WP_107189651.1">
    <property type="nucleotide sequence ID" value="NZ_CBCPIA010000005.1"/>
</dbReference>
<evidence type="ECO:0000313" key="4">
    <source>
        <dbReference type="Proteomes" id="UP000241618"/>
    </source>
</evidence>
<sequence>MRKSDKKLDNAIRNALIDVCEQAQRSFEGFQWLTHSVNYDNFPNSLKIICVFNTDEHLANLQQGDCGGQLRQLIKHHLAESNVVLKDVNKQVLLDSEQACTTTHNGKWAHKLAQY</sequence>
<accession>A0A2T3JU02</accession>
<reference evidence="3 4" key="1">
    <citation type="submission" date="2018-03" db="EMBL/GenBank/DDBJ databases">
        <title>Whole genome sequencing of Histamine producing bacteria.</title>
        <authorList>
            <person name="Butler K."/>
        </authorList>
    </citation>
    <scope>NUCLEOTIDE SEQUENCE [LARGE SCALE GENOMIC DNA]</scope>
    <source>
        <strain evidence="2 4">FS-6.1</strain>
        <strain evidence="1 3">FS-6.2</strain>
    </source>
</reference>
<comment type="caution">
    <text evidence="2">The sequence shown here is derived from an EMBL/GenBank/DDBJ whole genome shotgun (WGS) entry which is preliminary data.</text>
</comment>
<evidence type="ECO:0000313" key="3">
    <source>
        <dbReference type="Proteomes" id="UP000241405"/>
    </source>
</evidence>
<organism evidence="2 4">
    <name type="scientific">Photobacterium phosphoreum</name>
    <dbReference type="NCBI Taxonomy" id="659"/>
    <lineage>
        <taxon>Bacteria</taxon>
        <taxon>Pseudomonadati</taxon>
        <taxon>Pseudomonadota</taxon>
        <taxon>Gammaproteobacteria</taxon>
        <taxon>Vibrionales</taxon>
        <taxon>Vibrionaceae</taxon>
        <taxon>Photobacterium</taxon>
    </lineage>
</organism>
<keyword evidence="3" id="KW-1185">Reference proteome</keyword>
<dbReference type="AlphaFoldDB" id="A0A2T3JU02"/>
<gene>
    <name evidence="2" type="ORF">C9J18_09010</name>
    <name evidence="1" type="ORF">CTM96_07950</name>
</gene>
<protein>
    <submittedName>
        <fullName evidence="2">Fis family transcriptional regulator</fullName>
    </submittedName>
</protein>
<dbReference type="Proteomes" id="UP000241405">
    <property type="component" value="Unassembled WGS sequence"/>
</dbReference>
<proteinExistence type="predicted"/>
<dbReference type="EMBL" id="PYMO01000005">
    <property type="protein sequence ID" value="PSU26033.1"/>
    <property type="molecule type" value="Genomic_DNA"/>
</dbReference>
<evidence type="ECO:0000313" key="1">
    <source>
        <dbReference type="EMBL" id="PSU26033.1"/>
    </source>
</evidence>
<dbReference type="STRING" id="659.AYY26_00045"/>
<dbReference type="EMBL" id="PYMP01000006">
    <property type="protein sequence ID" value="PSU52677.1"/>
    <property type="molecule type" value="Genomic_DNA"/>
</dbReference>